<proteinExistence type="predicted"/>
<dbReference type="InterPro" id="IPR002925">
    <property type="entry name" value="Dienelactn_hydro"/>
</dbReference>
<name>A0ABR3T6Y8_9PEZI</name>
<organism evidence="2 3">
    <name type="scientific">Neofusicoccum ribis</name>
    <dbReference type="NCBI Taxonomy" id="45134"/>
    <lineage>
        <taxon>Eukaryota</taxon>
        <taxon>Fungi</taxon>
        <taxon>Dikarya</taxon>
        <taxon>Ascomycota</taxon>
        <taxon>Pezizomycotina</taxon>
        <taxon>Dothideomycetes</taxon>
        <taxon>Dothideomycetes incertae sedis</taxon>
        <taxon>Botryosphaeriales</taxon>
        <taxon>Botryosphaeriaceae</taxon>
        <taxon>Neofusicoccum</taxon>
    </lineage>
</organism>
<accession>A0ABR3T6Y8</accession>
<dbReference type="InterPro" id="IPR029058">
    <property type="entry name" value="AB_hydrolase_fold"/>
</dbReference>
<evidence type="ECO:0000259" key="1">
    <source>
        <dbReference type="Pfam" id="PF01738"/>
    </source>
</evidence>
<dbReference type="EMBL" id="JAJVDC020000011">
    <property type="protein sequence ID" value="KAL1635316.1"/>
    <property type="molecule type" value="Genomic_DNA"/>
</dbReference>
<dbReference type="SUPFAM" id="SSF53474">
    <property type="entry name" value="alpha/beta-Hydrolases"/>
    <property type="match status" value="1"/>
</dbReference>
<dbReference type="Gene3D" id="3.40.50.1820">
    <property type="entry name" value="alpha/beta hydrolase"/>
    <property type="match status" value="1"/>
</dbReference>
<reference evidence="2 3" key="1">
    <citation type="submission" date="2024-02" db="EMBL/GenBank/DDBJ databases">
        <title>De novo assembly and annotation of 12 fungi associated with fruit tree decline syndrome in Ontario, Canada.</title>
        <authorList>
            <person name="Sulman M."/>
            <person name="Ellouze W."/>
            <person name="Ilyukhin E."/>
        </authorList>
    </citation>
    <scope>NUCLEOTIDE SEQUENCE [LARGE SCALE GENOMIC DNA]</scope>
    <source>
        <strain evidence="2 3">M1-105</strain>
    </source>
</reference>
<dbReference type="PANTHER" id="PTHR17630:SF44">
    <property type="entry name" value="PROTEIN AIM2"/>
    <property type="match status" value="1"/>
</dbReference>
<feature type="domain" description="Dienelactone hydrolase" evidence="1">
    <location>
        <begin position="36"/>
        <end position="177"/>
    </location>
</feature>
<dbReference type="Pfam" id="PF01738">
    <property type="entry name" value="DLH"/>
    <property type="match status" value="1"/>
</dbReference>
<comment type="caution">
    <text evidence="2">The sequence shown here is derived from an EMBL/GenBank/DDBJ whole genome shotgun (WGS) entry which is preliminary data.</text>
</comment>
<keyword evidence="3" id="KW-1185">Reference proteome</keyword>
<evidence type="ECO:0000313" key="3">
    <source>
        <dbReference type="Proteomes" id="UP001521116"/>
    </source>
</evidence>
<protein>
    <recommendedName>
        <fullName evidence="1">Dienelactone hydrolase domain-containing protein</fullName>
    </recommendedName>
</protein>
<dbReference type="PANTHER" id="PTHR17630">
    <property type="entry name" value="DIENELACTONE HYDROLASE"/>
    <property type="match status" value="1"/>
</dbReference>
<evidence type="ECO:0000313" key="2">
    <source>
        <dbReference type="EMBL" id="KAL1635316.1"/>
    </source>
</evidence>
<gene>
    <name evidence="2" type="ORF">SLS56_001739</name>
</gene>
<sequence>MASDGYLAKPSGECCLKGTLHSGEARGVFETIADVETYISKPPADKANGHILLYFPDVWGMFPNGLLVMDAFADAGYLTLGLDYFQGDPVWKHRKNRHDKSDPTFDYEAWKSKHAAFGDAAVPKWVDAVKAQYGSTGTKYACVGYCWGAPYVCDELARDTVTAGAFAHPARLKEEHFSRINSWAKEQSLRGIIEWFNLWLS</sequence>
<dbReference type="Proteomes" id="UP001521116">
    <property type="component" value="Unassembled WGS sequence"/>
</dbReference>